<feature type="transmembrane region" description="Helical" evidence="1">
    <location>
        <begin position="73"/>
        <end position="91"/>
    </location>
</feature>
<keyword evidence="1" id="KW-1133">Transmembrane helix</keyword>
<evidence type="ECO:0000256" key="1">
    <source>
        <dbReference type="SAM" id="Phobius"/>
    </source>
</evidence>
<keyword evidence="1" id="KW-0472">Membrane</keyword>
<accession>A0A1Q5PWP4</accession>
<reference evidence="3" key="1">
    <citation type="submission" date="2016-12" db="EMBL/GenBank/DDBJ databases">
        <authorList>
            <person name="Meng X."/>
        </authorList>
    </citation>
    <scope>NUCLEOTIDE SEQUENCE [LARGE SCALE GENOMIC DNA]</scope>
    <source>
        <strain evidence="3">DSM 20732</strain>
    </source>
</reference>
<comment type="caution">
    <text evidence="2">The sequence shown here is derived from an EMBL/GenBank/DDBJ whole genome shotgun (WGS) entry which is preliminary data.</text>
</comment>
<name>A0A1Q5PWP4_9ACTO</name>
<dbReference type="AlphaFoldDB" id="A0A1Q5PWP4"/>
<sequence length="172" mass="19444">MTSKLLGWLLGAVLVWLITRIEGYPRRGQVCQAQHLPRLVRGLMLLVAGGYTWHVLNLVLFPPPGFERNNIRILAASVCVVWTGVAWFLLYRVRIDEQGITVAAFRSRCVPYQTITKVRVLRDTALSYQIYSSLGHSVKVSTLITNLRLAVPHLLPYLPPAEQARLVAHYQT</sequence>
<keyword evidence="1" id="KW-0812">Transmembrane</keyword>
<dbReference type="Proteomes" id="UP000185612">
    <property type="component" value="Unassembled WGS sequence"/>
</dbReference>
<feature type="transmembrane region" description="Helical" evidence="1">
    <location>
        <begin position="39"/>
        <end position="61"/>
    </location>
</feature>
<evidence type="ECO:0000313" key="3">
    <source>
        <dbReference type="Proteomes" id="UP000185612"/>
    </source>
</evidence>
<evidence type="ECO:0000313" key="2">
    <source>
        <dbReference type="EMBL" id="OKL52018.1"/>
    </source>
</evidence>
<dbReference type="InParanoid" id="A0A1Q5PWP4"/>
<gene>
    <name evidence="2" type="ORF">BSZ40_03560</name>
</gene>
<dbReference type="RefSeq" id="WP_073823417.1">
    <property type="nucleotide sequence ID" value="NZ_MQVS01000003.1"/>
</dbReference>
<dbReference type="EMBL" id="MQVS01000003">
    <property type="protein sequence ID" value="OKL52018.1"/>
    <property type="molecule type" value="Genomic_DNA"/>
</dbReference>
<protein>
    <submittedName>
        <fullName evidence="2">Uncharacterized protein</fullName>
    </submittedName>
</protein>
<organism evidence="2 3">
    <name type="scientific">Buchananella hordeovulneris</name>
    <dbReference type="NCBI Taxonomy" id="52770"/>
    <lineage>
        <taxon>Bacteria</taxon>
        <taxon>Bacillati</taxon>
        <taxon>Actinomycetota</taxon>
        <taxon>Actinomycetes</taxon>
        <taxon>Actinomycetales</taxon>
        <taxon>Actinomycetaceae</taxon>
        <taxon>Buchananella</taxon>
    </lineage>
</organism>
<proteinExistence type="predicted"/>
<dbReference type="STRING" id="52770.BSZ40_03560"/>
<keyword evidence="3" id="KW-1185">Reference proteome</keyword>